<evidence type="ECO:0000313" key="2">
    <source>
        <dbReference type="EMBL" id="QPZ99938.1"/>
    </source>
</evidence>
<protein>
    <submittedName>
        <fullName evidence="2">Uncharacterized protein</fullName>
    </submittedName>
</protein>
<dbReference type="AlphaFoldDB" id="A0A7T3RBC0"/>
<dbReference type="SUPFAM" id="SSF48371">
    <property type="entry name" value="ARM repeat"/>
    <property type="match status" value="1"/>
</dbReference>
<accession>A0A7T3RBC0</accession>
<keyword evidence="1" id="KW-0732">Signal</keyword>
<sequence length="396" mass="42798">MKRIIIFSKKVAVFLLSAACTVFSAFAQDAVQKIPSYRIEFVRGDLAAKTHSVKEAASVGDCAFVLSAMDFALESHKTLGDDEELNLLAGECVRVFSTGIGLSFDKEISLKLGDAFRTFSSAAIKTAVLETLPMFPSAANVSMVNAYVSQKMQDGSPSDAVLVKAVESLKILGNGNSFNILFIADILDVWPELKDTLSDSYGALAKDSEKEILNILSAVPVEKKLVVLDKMNTNPQISKKICGEVAENALSEAIYNLGEDSEISSEQIALQLLSLSTIAQTKWTRAAKLATDSFSAIRMEYEKNLVTAQEFAMAITNIAAVATSDTGQVLSSYLDFLNKSTEQNKAPVEAVVLSVINALGGLGDKSAFDYLLYVTYLDYPETVTTAAREALAKLKW</sequence>
<gene>
    <name evidence="2" type="ORF">IWA51_06525</name>
</gene>
<name>A0A7T3RBC0_9SPIR</name>
<organism evidence="2 3">
    <name type="scientific">Treponema peruense</name>
    <dbReference type="NCBI Taxonomy" id="2787628"/>
    <lineage>
        <taxon>Bacteria</taxon>
        <taxon>Pseudomonadati</taxon>
        <taxon>Spirochaetota</taxon>
        <taxon>Spirochaetia</taxon>
        <taxon>Spirochaetales</taxon>
        <taxon>Treponemataceae</taxon>
        <taxon>Treponema</taxon>
    </lineage>
</organism>
<evidence type="ECO:0000313" key="3">
    <source>
        <dbReference type="Proteomes" id="UP000595224"/>
    </source>
</evidence>
<keyword evidence="3" id="KW-1185">Reference proteome</keyword>
<proteinExistence type="predicted"/>
<dbReference type="KEGG" id="tper:IWA51_06525"/>
<feature type="chain" id="PRO_5033065245" evidence="1">
    <location>
        <begin position="28"/>
        <end position="396"/>
    </location>
</feature>
<dbReference type="EMBL" id="CP064936">
    <property type="protein sequence ID" value="QPZ99938.1"/>
    <property type="molecule type" value="Genomic_DNA"/>
</dbReference>
<dbReference type="InterPro" id="IPR016024">
    <property type="entry name" value="ARM-type_fold"/>
</dbReference>
<evidence type="ECO:0000256" key="1">
    <source>
        <dbReference type="SAM" id="SignalP"/>
    </source>
</evidence>
<feature type="signal peptide" evidence="1">
    <location>
        <begin position="1"/>
        <end position="27"/>
    </location>
</feature>
<dbReference type="RefSeq" id="WP_198441841.1">
    <property type="nucleotide sequence ID" value="NZ_CBCSHE010000003.1"/>
</dbReference>
<dbReference type="Proteomes" id="UP000595224">
    <property type="component" value="Chromosome"/>
</dbReference>
<reference evidence="2 3" key="1">
    <citation type="submission" date="2020-11" db="EMBL/GenBank/DDBJ databases">
        <title>Treponema Peruensis nv. sp., first commensal Treponema isolated from human feces.</title>
        <authorList>
            <person name="Belkhou C."/>
            <person name="Raes J."/>
        </authorList>
    </citation>
    <scope>NUCLEOTIDE SEQUENCE [LARGE SCALE GENOMIC DNA]</scope>
    <source>
        <strain evidence="2 3">RCC2812</strain>
    </source>
</reference>